<dbReference type="InterPro" id="IPR003661">
    <property type="entry name" value="HisK_dim/P_dom"/>
</dbReference>
<dbReference type="CDD" id="cd00082">
    <property type="entry name" value="HisKA"/>
    <property type="match status" value="1"/>
</dbReference>
<evidence type="ECO:0000256" key="1">
    <source>
        <dbReference type="ARBA" id="ARBA00000085"/>
    </source>
</evidence>
<keyword evidence="4" id="KW-1185">Reference proteome</keyword>
<gene>
    <name evidence="3" type="ORF">MTR66_03895</name>
</gene>
<accession>A0ABT0BMK8</accession>
<dbReference type="GO" id="GO:0016301">
    <property type="term" value="F:kinase activity"/>
    <property type="evidence" value="ECO:0007669"/>
    <property type="project" value="UniProtKB-KW"/>
</dbReference>
<evidence type="ECO:0000313" key="3">
    <source>
        <dbReference type="EMBL" id="MCJ2185954.1"/>
    </source>
</evidence>
<keyword evidence="3" id="KW-0418">Kinase</keyword>
<keyword evidence="3" id="KW-0808">Transferase</keyword>
<dbReference type="EC" id="2.7.13.3" evidence="2"/>
<evidence type="ECO:0000256" key="2">
    <source>
        <dbReference type="ARBA" id="ARBA00012438"/>
    </source>
</evidence>
<dbReference type="SUPFAM" id="SSF47384">
    <property type="entry name" value="Homodimeric domain of signal transducing histidine kinase"/>
    <property type="match status" value="1"/>
</dbReference>
<dbReference type="InterPro" id="IPR036097">
    <property type="entry name" value="HisK_dim/P_sf"/>
</dbReference>
<comment type="caution">
    <text evidence="3">The sequence shown here is derived from an EMBL/GenBank/DDBJ whole genome shotgun (WGS) entry which is preliminary data.</text>
</comment>
<dbReference type="Proteomes" id="UP001202281">
    <property type="component" value="Unassembled WGS sequence"/>
</dbReference>
<evidence type="ECO:0000313" key="4">
    <source>
        <dbReference type="Proteomes" id="UP001202281"/>
    </source>
</evidence>
<dbReference type="Gene3D" id="1.10.287.130">
    <property type="match status" value="1"/>
</dbReference>
<sequence>MHFDDRLDTVLRLPDSGDGLARIQYRQLIDILGRLPADAASEALDSGFAKLAVLSTRIPAADQARLLRQPLQPITNPRLIAILAQAEPGVASAAIAAAQLRDSEWLALIPELPVRARGILRHRRDLSAPVEALLERLGVHDRGLPPATVATEAEDDSYISGDVLELLDMIEDPPAPTSLHEWAQARAARAKAAASSPEQSASAEAGIGAIVRRIEEFRKARESHGHPASGTDAPRLPLGDTVPAADRRAKAIDFATDTEGRINWADGPFAPSVFGLNLAANDDDTAPSPGPGAAIRKRQPLRAARLCVNGAPAVSGEWHVDAVPRFDPANGHFTGYCGRLRRARPRAADEAAAVARREAGRMREILHELRTPANAIQVAAEIVQQQLYGPAPHEYRALAAAIASDCAHILAGFEELDRLVKLETGALQLEAGECDLAQVLAEIIGRLHSWTGPRHSGFAVDPGAAPGALPVPFDCVEVNRLVWRLFAVLAGATAPEEPLALTWSAGSRSVTVRVALPAALTAREDGELFGTKPGERGQPLSAGMFGTGFTLRLAAAEAAAAGGSLQRDGDALCLQLPGLAGTPASSNLAEGYSQ</sequence>
<comment type="catalytic activity">
    <reaction evidence="1">
        <text>ATP + protein L-histidine = ADP + protein N-phospho-L-histidine.</text>
        <dbReference type="EC" id="2.7.13.3"/>
    </reaction>
</comment>
<protein>
    <recommendedName>
        <fullName evidence="2">histidine kinase</fullName>
        <ecNumber evidence="2">2.7.13.3</ecNumber>
    </recommendedName>
</protein>
<dbReference type="RefSeq" id="WP_243918103.1">
    <property type="nucleotide sequence ID" value="NZ_JALHLG010000005.1"/>
</dbReference>
<name>A0ABT0BMK8_9SPHN</name>
<dbReference type="EMBL" id="JALHLG010000005">
    <property type="protein sequence ID" value="MCJ2185954.1"/>
    <property type="molecule type" value="Genomic_DNA"/>
</dbReference>
<reference evidence="3 4" key="1">
    <citation type="submission" date="2022-04" db="EMBL/GenBank/DDBJ databases">
        <title>Identification of a novel bacterium isolated from mangrove sediments.</title>
        <authorList>
            <person name="Pan X."/>
        </authorList>
    </citation>
    <scope>NUCLEOTIDE SEQUENCE [LARGE SCALE GENOMIC DNA]</scope>
    <source>
        <strain evidence="3 4">B2638</strain>
    </source>
</reference>
<organism evidence="3 4">
    <name type="scientific">Novosphingobium beihaiensis</name>
    <dbReference type="NCBI Taxonomy" id="2930389"/>
    <lineage>
        <taxon>Bacteria</taxon>
        <taxon>Pseudomonadati</taxon>
        <taxon>Pseudomonadota</taxon>
        <taxon>Alphaproteobacteria</taxon>
        <taxon>Sphingomonadales</taxon>
        <taxon>Sphingomonadaceae</taxon>
        <taxon>Novosphingobium</taxon>
    </lineage>
</organism>
<proteinExistence type="predicted"/>